<dbReference type="AlphaFoldDB" id="A0A3S5A0R3"/>
<sequence length="84" mass="9366">MFDFSICSCSFPNSHNPFFTLPFRVAPTWPTLPLRLAPNFVLVMCHLPRRYIGLAAITDPGTSLLCAPPNRLLPGLKGEHQLCK</sequence>
<accession>A0A3S5A0R3</accession>
<evidence type="ECO:0000313" key="2">
    <source>
        <dbReference type="Proteomes" id="UP000784294"/>
    </source>
</evidence>
<organism evidence="1 2">
    <name type="scientific">Protopolystoma xenopodis</name>
    <dbReference type="NCBI Taxonomy" id="117903"/>
    <lineage>
        <taxon>Eukaryota</taxon>
        <taxon>Metazoa</taxon>
        <taxon>Spiralia</taxon>
        <taxon>Lophotrochozoa</taxon>
        <taxon>Platyhelminthes</taxon>
        <taxon>Monogenea</taxon>
        <taxon>Polyopisthocotylea</taxon>
        <taxon>Polystomatidea</taxon>
        <taxon>Polystomatidae</taxon>
        <taxon>Protopolystoma</taxon>
    </lineage>
</organism>
<proteinExistence type="predicted"/>
<protein>
    <submittedName>
        <fullName evidence="1">Uncharacterized protein</fullName>
    </submittedName>
</protein>
<gene>
    <name evidence="1" type="ORF">PXEA_LOCUS10165</name>
</gene>
<evidence type="ECO:0000313" key="1">
    <source>
        <dbReference type="EMBL" id="VEL16725.1"/>
    </source>
</evidence>
<comment type="caution">
    <text evidence="1">The sequence shown here is derived from an EMBL/GenBank/DDBJ whole genome shotgun (WGS) entry which is preliminary data.</text>
</comment>
<dbReference type="EMBL" id="CAAALY010029631">
    <property type="protein sequence ID" value="VEL16725.1"/>
    <property type="molecule type" value="Genomic_DNA"/>
</dbReference>
<reference evidence="1" key="1">
    <citation type="submission" date="2018-11" db="EMBL/GenBank/DDBJ databases">
        <authorList>
            <consortium name="Pathogen Informatics"/>
        </authorList>
    </citation>
    <scope>NUCLEOTIDE SEQUENCE</scope>
</reference>
<dbReference type="Proteomes" id="UP000784294">
    <property type="component" value="Unassembled WGS sequence"/>
</dbReference>
<name>A0A3S5A0R3_9PLAT</name>
<keyword evidence="2" id="KW-1185">Reference proteome</keyword>